<dbReference type="InterPro" id="IPR000595">
    <property type="entry name" value="cNMP-bd_dom"/>
</dbReference>
<comment type="caution">
    <text evidence="6">The sequence shown here is derived from an EMBL/GenBank/DDBJ whole genome shotgun (WGS) entry which is preliminary data.</text>
</comment>
<dbReference type="InterPro" id="IPR012318">
    <property type="entry name" value="HTH_CRP"/>
</dbReference>
<dbReference type="RefSeq" id="WP_183879430.1">
    <property type="nucleotide sequence ID" value="NZ_JACHCD010000002.1"/>
</dbReference>
<evidence type="ECO:0000256" key="3">
    <source>
        <dbReference type="ARBA" id="ARBA00023163"/>
    </source>
</evidence>
<protein>
    <submittedName>
        <fullName evidence="6">CRP/FNR family transcriptional regulator</fullName>
    </submittedName>
</protein>
<keyword evidence="3" id="KW-0804">Transcription</keyword>
<feature type="domain" description="HTH crp-type" evidence="5">
    <location>
        <begin position="147"/>
        <end position="211"/>
    </location>
</feature>
<feature type="domain" description="Cyclic nucleotide-binding" evidence="4">
    <location>
        <begin position="12"/>
        <end position="126"/>
    </location>
</feature>
<dbReference type="InterPro" id="IPR018490">
    <property type="entry name" value="cNMP-bd_dom_sf"/>
</dbReference>
<dbReference type="InterPro" id="IPR014710">
    <property type="entry name" value="RmlC-like_jellyroll"/>
</dbReference>
<reference evidence="6 7" key="1">
    <citation type="submission" date="2020-08" db="EMBL/GenBank/DDBJ databases">
        <title>Genomic Encyclopedia of Type Strains, Phase IV (KMG-V): Genome sequencing to study the core and pangenomes of soil and plant-associated prokaryotes.</title>
        <authorList>
            <person name="Whitman W."/>
        </authorList>
    </citation>
    <scope>NUCLEOTIDE SEQUENCE [LARGE SCALE GENOMIC DNA]</scope>
    <source>
        <strain evidence="6 7">S3M1</strain>
    </source>
</reference>
<dbReference type="InterPro" id="IPR036390">
    <property type="entry name" value="WH_DNA-bd_sf"/>
</dbReference>
<dbReference type="EMBL" id="JACHCE010000001">
    <property type="protein sequence ID" value="MBB5635091.1"/>
    <property type="molecule type" value="Genomic_DNA"/>
</dbReference>
<dbReference type="GO" id="GO:0003677">
    <property type="term" value="F:DNA binding"/>
    <property type="evidence" value="ECO:0007669"/>
    <property type="project" value="UniProtKB-KW"/>
</dbReference>
<evidence type="ECO:0000256" key="2">
    <source>
        <dbReference type="ARBA" id="ARBA00023125"/>
    </source>
</evidence>
<evidence type="ECO:0000259" key="5">
    <source>
        <dbReference type="PROSITE" id="PS51063"/>
    </source>
</evidence>
<sequence length="211" mass="24557">MNEFQRDIIRTCLADLGKDLLNEIMEYGRVKTLMPEDFLIRQGQLVKDLPIVLRGTVKVFTQADDFQFLLYYIYPGFTCISSFAHMFGEKGINFSGVADEESLILLIPIQKAREWMLKYTVFNAMILDEYQRQYNDLLEATKQVICYNLEDRILNYLKTRASILKSTTISISHQHIATDLATSREVVSRILKKMEKEEKIVQLGRQIKLIC</sequence>
<dbReference type="SUPFAM" id="SSF46785">
    <property type="entry name" value="Winged helix' DNA-binding domain"/>
    <property type="match status" value="1"/>
</dbReference>
<keyword evidence="2" id="KW-0238">DNA-binding</keyword>
<evidence type="ECO:0000313" key="6">
    <source>
        <dbReference type="EMBL" id="MBB5635091.1"/>
    </source>
</evidence>
<dbReference type="AlphaFoldDB" id="A0A7W9DXP4"/>
<dbReference type="Proteomes" id="UP000537204">
    <property type="component" value="Unassembled WGS sequence"/>
</dbReference>
<dbReference type="PROSITE" id="PS51063">
    <property type="entry name" value="HTH_CRP_2"/>
    <property type="match status" value="1"/>
</dbReference>
<dbReference type="InterPro" id="IPR036388">
    <property type="entry name" value="WH-like_DNA-bd_sf"/>
</dbReference>
<dbReference type="SUPFAM" id="SSF51206">
    <property type="entry name" value="cAMP-binding domain-like"/>
    <property type="match status" value="1"/>
</dbReference>
<evidence type="ECO:0000259" key="4">
    <source>
        <dbReference type="PROSITE" id="PS50042"/>
    </source>
</evidence>
<gene>
    <name evidence="6" type="ORF">HDE68_000976</name>
</gene>
<evidence type="ECO:0000256" key="1">
    <source>
        <dbReference type="ARBA" id="ARBA00023015"/>
    </source>
</evidence>
<accession>A0A7W9DXP4</accession>
<name>A0A7W9DXP4_9SPHI</name>
<organism evidence="6 7">
    <name type="scientific">Pedobacter cryoconitis</name>
    <dbReference type="NCBI Taxonomy" id="188932"/>
    <lineage>
        <taxon>Bacteria</taxon>
        <taxon>Pseudomonadati</taxon>
        <taxon>Bacteroidota</taxon>
        <taxon>Sphingobacteriia</taxon>
        <taxon>Sphingobacteriales</taxon>
        <taxon>Sphingobacteriaceae</taxon>
        <taxon>Pedobacter</taxon>
    </lineage>
</organism>
<dbReference type="Gene3D" id="1.10.10.10">
    <property type="entry name" value="Winged helix-like DNA-binding domain superfamily/Winged helix DNA-binding domain"/>
    <property type="match status" value="1"/>
</dbReference>
<evidence type="ECO:0000313" key="7">
    <source>
        <dbReference type="Proteomes" id="UP000537204"/>
    </source>
</evidence>
<dbReference type="Gene3D" id="2.60.120.10">
    <property type="entry name" value="Jelly Rolls"/>
    <property type="match status" value="1"/>
</dbReference>
<dbReference type="GO" id="GO:0006355">
    <property type="term" value="P:regulation of DNA-templated transcription"/>
    <property type="evidence" value="ECO:0007669"/>
    <property type="project" value="InterPro"/>
</dbReference>
<dbReference type="CDD" id="cd00038">
    <property type="entry name" value="CAP_ED"/>
    <property type="match status" value="1"/>
</dbReference>
<proteinExistence type="predicted"/>
<keyword evidence="1" id="KW-0805">Transcription regulation</keyword>
<dbReference type="Pfam" id="PF13545">
    <property type="entry name" value="HTH_Crp_2"/>
    <property type="match status" value="1"/>
</dbReference>
<dbReference type="PROSITE" id="PS50042">
    <property type="entry name" value="CNMP_BINDING_3"/>
    <property type="match status" value="1"/>
</dbReference>